<dbReference type="RefSeq" id="WP_072746618.1">
    <property type="nucleotide sequence ID" value="NZ_FOHL01000001.1"/>
</dbReference>
<evidence type="ECO:0000259" key="1">
    <source>
        <dbReference type="Pfam" id="PF12307"/>
    </source>
</evidence>
<evidence type="ECO:0000313" key="3">
    <source>
        <dbReference type="Proteomes" id="UP000184066"/>
    </source>
</evidence>
<accession>A0A1M7SN61</accession>
<dbReference type="Proteomes" id="UP000184066">
    <property type="component" value="Unassembled WGS sequence"/>
</dbReference>
<dbReference type="Pfam" id="PF12307">
    <property type="entry name" value="DUF3631"/>
    <property type="match status" value="1"/>
</dbReference>
<keyword evidence="2" id="KW-0547">Nucleotide-binding</keyword>
<dbReference type="STRING" id="1189325.SAMN04488119_1018"/>
<sequence length="438" mass="49000">MSGKVRLADMAQPFEIEHEASGGDLDVASEIAALAALTEAEYERRRRATAKALGMRASILDKLVQAKRLELTGDDPKETITERLDAWPDDIDGCAVADAMRARLMAHVIFAHPSDADLATLWVLGGYLMDVWNLFPRLLIRSPTKACGKSTLLEVLESICNRPLMAANASPAALYRVIEAERPTLLLDEADMWLRQSEDLASILNSGHTRRSAVVLRAEERGGDYVTRRFSTWAAMAIAGIGSQRDTLESRSVVIELRRRMPDEELVPRPVDLFERSTELRRKALRWAEDVAERLDAAQVTAPECGDDRMRDNFAPLFTVAECLGGPWPERVLTGYLAKSGRRETEEPAGVMLLHDMVEFCRSRRMDKVTSAEILPHLHDLEDRPWPEWSNGRPITARGIARLLKGFGIGPKQMKANGQVLRGYELADLEKVYAPYTR</sequence>
<dbReference type="AlphaFoldDB" id="A0A1M7SN61"/>
<dbReference type="GO" id="GO:0004386">
    <property type="term" value="F:helicase activity"/>
    <property type="evidence" value="ECO:0007669"/>
    <property type="project" value="UniProtKB-KW"/>
</dbReference>
<keyword evidence="2" id="KW-0067">ATP-binding</keyword>
<keyword evidence="2" id="KW-0378">Hydrolase</keyword>
<keyword evidence="2" id="KW-0347">Helicase</keyword>
<protein>
    <submittedName>
        <fullName evidence="2">Putative DNA primase/helicase</fullName>
    </submittedName>
</protein>
<dbReference type="InterPro" id="IPR022081">
    <property type="entry name" value="DUF3631"/>
</dbReference>
<reference evidence="2 3" key="1">
    <citation type="submission" date="2016-12" db="EMBL/GenBank/DDBJ databases">
        <authorList>
            <person name="Song W.-J."/>
            <person name="Kurnit D.M."/>
        </authorList>
    </citation>
    <scope>NUCLEOTIDE SEQUENCE [LARGE SCALE GENOMIC DNA]</scope>
    <source>
        <strain evidence="2 3">CGMCC 1.10808</strain>
    </source>
</reference>
<dbReference type="EMBL" id="FRDL01000003">
    <property type="protein sequence ID" value="SHN59932.1"/>
    <property type="molecule type" value="Genomic_DNA"/>
</dbReference>
<keyword evidence="3" id="KW-1185">Reference proteome</keyword>
<proteinExistence type="predicted"/>
<gene>
    <name evidence="2" type="ORF">SAMN05216200_1039</name>
</gene>
<evidence type="ECO:0000313" key="2">
    <source>
        <dbReference type="EMBL" id="SHN59932.1"/>
    </source>
</evidence>
<organism evidence="2 3">
    <name type="scientific">Oceanicella actignis</name>
    <dbReference type="NCBI Taxonomy" id="1189325"/>
    <lineage>
        <taxon>Bacteria</taxon>
        <taxon>Pseudomonadati</taxon>
        <taxon>Pseudomonadota</taxon>
        <taxon>Alphaproteobacteria</taxon>
        <taxon>Rhodobacterales</taxon>
        <taxon>Paracoccaceae</taxon>
        <taxon>Oceanicella</taxon>
    </lineage>
</organism>
<name>A0A1M7SN61_9RHOB</name>
<feature type="domain" description="DUF3631" evidence="1">
    <location>
        <begin position="257"/>
        <end position="436"/>
    </location>
</feature>
<dbReference type="OrthoDB" id="5959484at2"/>